<accession>A0AAU9FHL8</accession>
<dbReference type="Proteomes" id="UP001500889">
    <property type="component" value="Chromosome U"/>
</dbReference>
<dbReference type="PANTHER" id="PTHR21137:SF35">
    <property type="entry name" value="ODORANT RECEPTOR 19A-RELATED"/>
    <property type="match status" value="1"/>
</dbReference>
<protein>
    <recommendedName>
        <fullName evidence="10">Odorant receptor</fullName>
    </recommendedName>
</protein>
<keyword evidence="4 10" id="KW-0812">Transmembrane</keyword>
<reference evidence="11 12" key="1">
    <citation type="submission" date="2024-02" db="EMBL/GenBank/DDBJ databases">
        <title>A chromosome-level genome assembly of Drosophila madeirensis, a fruit fly species endemic to Madeira island.</title>
        <authorList>
            <person name="Tomihara K."/>
            <person name="Llopart A."/>
            <person name="Yamamoto D."/>
        </authorList>
    </citation>
    <scope>NUCLEOTIDE SEQUENCE [LARGE SCALE GENOMIC DNA]</scope>
    <source>
        <strain evidence="11 12">RF1</strain>
    </source>
</reference>
<feature type="transmembrane region" description="Helical" evidence="10">
    <location>
        <begin position="48"/>
        <end position="69"/>
    </location>
</feature>
<evidence type="ECO:0000313" key="12">
    <source>
        <dbReference type="Proteomes" id="UP001500889"/>
    </source>
</evidence>
<dbReference type="GO" id="GO:0005549">
    <property type="term" value="F:odorant binding"/>
    <property type="evidence" value="ECO:0007669"/>
    <property type="project" value="InterPro"/>
</dbReference>
<keyword evidence="6 10" id="KW-1133">Transmembrane helix</keyword>
<gene>
    <name evidence="11" type="ORF">DMAD_12781</name>
</gene>
<feature type="transmembrane region" description="Helical" evidence="10">
    <location>
        <begin position="297"/>
        <end position="321"/>
    </location>
</feature>
<dbReference type="GO" id="GO:0005886">
    <property type="term" value="C:plasma membrane"/>
    <property type="evidence" value="ECO:0007669"/>
    <property type="project" value="UniProtKB-SubCell"/>
</dbReference>
<keyword evidence="7 10" id="KW-0472">Membrane</keyword>
<dbReference type="AlphaFoldDB" id="A0AAU9FHL8"/>
<evidence type="ECO:0000256" key="3">
    <source>
        <dbReference type="ARBA" id="ARBA00022606"/>
    </source>
</evidence>
<evidence type="ECO:0000256" key="7">
    <source>
        <dbReference type="ARBA" id="ARBA00023136"/>
    </source>
</evidence>
<evidence type="ECO:0000256" key="2">
    <source>
        <dbReference type="ARBA" id="ARBA00022475"/>
    </source>
</evidence>
<dbReference type="InterPro" id="IPR004117">
    <property type="entry name" value="7tm6_olfct_rcpt"/>
</dbReference>
<evidence type="ECO:0000256" key="1">
    <source>
        <dbReference type="ARBA" id="ARBA00004651"/>
    </source>
</evidence>
<evidence type="ECO:0000256" key="6">
    <source>
        <dbReference type="ARBA" id="ARBA00022989"/>
    </source>
</evidence>
<dbReference type="Pfam" id="PF02949">
    <property type="entry name" value="7tm_6"/>
    <property type="match status" value="1"/>
</dbReference>
<evidence type="ECO:0000256" key="8">
    <source>
        <dbReference type="ARBA" id="ARBA00023170"/>
    </source>
</evidence>
<comment type="caution">
    <text evidence="10">Lacks conserved residue(s) required for the propagation of feature annotation.</text>
</comment>
<proteinExistence type="inferred from homology"/>
<keyword evidence="3 10" id="KW-0716">Sensory transduction</keyword>
<sequence length="397" mass="45669">MLSKFFPLIKALPLTEKTRSRDAFVYLDQCQKVLGWTAPDDKKWRVHYIIWAIFLNLLFMVILPISLLMPYIQMFKSFTAGEFLSSLEITVNMYGCVLKSLFIIWGYKGFQASNKVLDQLDLRCTSDEERSRVHRCVALGNMCYVVFHIVYFGYVAVNFTGYILMGRHAWLMYLPGLDEENNFIISSVCEVMLMSGGVLMDQCTDVSPLAHMLMARCHILLLKDRLTKLRTDPTKNEEEHHDELRKCIQDNCLILDYFNALRPIYSGTIFVQFLLIGIVLGLSMINVMFFTTFWTGLGTVCFMVCVLLETFPVCYLCNMIIDDCQDLSDSLFQSDWTAASRQYKSTLVYFLHNLQQPIILTAGGVFPICMQTNLSMVKLAFSVVTIIKQFNLADKFQ</sequence>
<evidence type="ECO:0000256" key="5">
    <source>
        <dbReference type="ARBA" id="ARBA00022725"/>
    </source>
</evidence>
<feature type="transmembrane region" description="Helical" evidence="10">
    <location>
        <begin position="264"/>
        <end position="285"/>
    </location>
</feature>
<comment type="subcellular location">
    <subcellularLocation>
        <location evidence="1 10">Cell membrane</location>
        <topology evidence="1 10">Multi-pass membrane protein</topology>
    </subcellularLocation>
</comment>
<keyword evidence="9 10" id="KW-0807">Transducer</keyword>
<keyword evidence="12" id="KW-1185">Reference proteome</keyword>
<feature type="transmembrane region" description="Helical" evidence="10">
    <location>
        <begin position="142"/>
        <end position="165"/>
    </location>
</feature>
<keyword evidence="8 10" id="KW-0675">Receptor</keyword>
<name>A0AAU9FHL8_DROMD</name>
<comment type="similarity">
    <text evidence="10">Belongs to the insect chemoreceptor superfamily. Heteromeric odorant receptor channel (TC 1.A.69) family.</text>
</comment>
<evidence type="ECO:0000256" key="9">
    <source>
        <dbReference type="ARBA" id="ARBA00023224"/>
    </source>
</evidence>
<keyword evidence="2" id="KW-1003">Cell membrane</keyword>
<dbReference type="GO" id="GO:0004984">
    <property type="term" value="F:olfactory receptor activity"/>
    <property type="evidence" value="ECO:0007669"/>
    <property type="project" value="InterPro"/>
</dbReference>
<evidence type="ECO:0000256" key="10">
    <source>
        <dbReference type="RuleBase" id="RU351113"/>
    </source>
</evidence>
<dbReference type="GO" id="GO:0007165">
    <property type="term" value="P:signal transduction"/>
    <property type="evidence" value="ECO:0007669"/>
    <property type="project" value="UniProtKB-KW"/>
</dbReference>
<dbReference type="EMBL" id="AP029264">
    <property type="protein sequence ID" value="BFF95366.1"/>
    <property type="molecule type" value="Genomic_DNA"/>
</dbReference>
<organism evidence="11 12">
    <name type="scientific">Drosophila madeirensis</name>
    <name type="common">Fruit fly</name>
    <dbReference type="NCBI Taxonomy" id="30013"/>
    <lineage>
        <taxon>Eukaryota</taxon>
        <taxon>Metazoa</taxon>
        <taxon>Ecdysozoa</taxon>
        <taxon>Arthropoda</taxon>
        <taxon>Hexapoda</taxon>
        <taxon>Insecta</taxon>
        <taxon>Pterygota</taxon>
        <taxon>Neoptera</taxon>
        <taxon>Endopterygota</taxon>
        <taxon>Diptera</taxon>
        <taxon>Brachycera</taxon>
        <taxon>Muscomorpha</taxon>
        <taxon>Ephydroidea</taxon>
        <taxon>Drosophilidae</taxon>
        <taxon>Drosophila</taxon>
        <taxon>Sophophora</taxon>
    </lineage>
</organism>
<keyword evidence="5 10" id="KW-0552">Olfaction</keyword>
<feature type="transmembrane region" description="Helical" evidence="10">
    <location>
        <begin position="89"/>
        <end position="107"/>
    </location>
</feature>
<evidence type="ECO:0000256" key="4">
    <source>
        <dbReference type="ARBA" id="ARBA00022692"/>
    </source>
</evidence>
<dbReference type="PANTHER" id="PTHR21137">
    <property type="entry name" value="ODORANT RECEPTOR"/>
    <property type="match status" value="1"/>
</dbReference>
<evidence type="ECO:0000313" key="11">
    <source>
        <dbReference type="EMBL" id="BFF95366.1"/>
    </source>
</evidence>